<dbReference type="EMBL" id="RBNJ01012520">
    <property type="protein sequence ID" value="RUS25614.1"/>
    <property type="molecule type" value="Genomic_DNA"/>
</dbReference>
<feature type="region of interest" description="Disordered" evidence="6">
    <location>
        <begin position="95"/>
        <end position="123"/>
    </location>
</feature>
<evidence type="ECO:0000256" key="1">
    <source>
        <dbReference type="ARBA" id="ARBA00001961"/>
    </source>
</evidence>
<accession>A0A433Q750</accession>
<dbReference type="PANTHER" id="PTHR10869">
    <property type="entry name" value="PROLYL 4-HYDROXYLASE ALPHA SUBUNIT"/>
    <property type="match status" value="1"/>
</dbReference>
<dbReference type="GO" id="GO:0005783">
    <property type="term" value="C:endoplasmic reticulum"/>
    <property type="evidence" value="ECO:0007669"/>
    <property type="project" value="TreeGrafter"/>
</dbReference>
<proteinExistence type="predicted"/>
<feature type="non-terminal residue" evidence="8">
    <location>
        <position position="529"/>
    </location>
</feature>
<dbReference type="GO" id="GO:0005506">
    <property type="term" value="F:iron ion binding"/>
    <property type="evidence" value="ECO:0007669"/>
    <property type="project" value="InterPro"/>
</dbReference>
<dbReference type="Pfam" id="PF13640">
    <property type="entry name" value="2OG-FeII_Oxy_3"/>
    <property type="match status" value="1"/>
</dbReference>
<comment type="cofactor">
    <cofactor evidence="1">
        <name>L-ascorbate</name>
        <dbReference type="ChEBI" id="CHEBI:38290"/>
    </cofactor>
</comment>
<dbReference type="InterPro" id="IPR045054">
    <property type="entry name" value="P4HA-like"/>
</dbReference>
<gene>
    <name evidence="8" type="ORF">BC938DRAFT_471895</name>
</gene>
<feature type="compositionally biased region" description="Polar residues" evidence="6">
    <location>
        <begin position="96"/>
        <end position="117"/>
    </location>
</feature>
<dbReference type="Proteomes" id="UP000274822">
    <property type="component" value="Unassembled WGS sequence"/>
</dbReference>
<evidence type="ECO:0000259" key="7">
    <source>
        <dbReference type="PROSITE" id="PS51471"/>
    </source>
</evidence>
<keyword evidence="5" id="KW-0408">Iron</keyword>
<evidence type="ECO:0000256" key="5">
    <source>
        <dbReference type="ARBA" id="ARBA00023004"/>
    </source>
</evidence>
<dbReference type="PROSITE" id="PS51471">
    <property type="entry name" value="FE2OG_OXY"/>
    <property type="match status" value="1"/>
</dbReference>
<dbReference type="SMART" id="SM00702">
    <property type="entry name" value="P4Hc"/>
    <property type="match status" value="1"/>
</dbReference>
<evidence type="ECO:0000256" key="3">
    <source>
        <dbReference type="ARBA" id="ARBA00022964"/>
    </source>
</evidence>
<dbReference type="GO" id="GO:0004656">
    <property type="term" value="F:procollagen-proline 4-dioxygenase activity"/>
    <property type="evidence" value="ECO:0007669"/>
    <property type="project" value="TreeGrafter"/>
</dbReference>
<name>A0A433Q750_9FUNG</name>
<evidence type="ECO:0000256" key="6">
    <source>
        <dbReference type="SAM" id="MobiDB-lite"/>
    </source>
</evidence>
<evidence type="ECO:0000256" key="4">
    <source>
        <dbReference type="ARBA" id="ARBA00023002"/>
    </source>
</evidence>
<dbReference type="InterPro" id="IPR006620">
    <property type="entry name" value="Pro_4_hyd_alph"/>
</dbReference>
<evidence type="ECO:0000313" key="8">
    <source>
        <dbReference type="EMBL" id="RUS25614.1"/>
    </source>
</evidence>
<dbReference type="InterPro" id="IPR044862">
    <property type="entry name" value="Pro_4_hyd_alph_FE2OG_OXY"/>
</dbReference>
<keyword evidence="2" id="KW-0479">Metal-binding</keyword>
<sequence>METVRKRARAREYNILVEDGKITEAWWPEMIGSPEFSIGPCQLWLRRCGRSLYCILDFINNRIYHFLDIPLMKLIDYRTAHVSVLRREKVKVPKASSISSKKQKTPVGSPQTTTPTVATPHGVPRWPHITSKPTLTLVPVLDSQIYLLPTLFTSKECDSLIAHIERHIPLTQVPTIPKKGEAFRSNDRTSFTDPALALMLWDLGLGAACTTGALTGTNGSPCGLNSNIRVYRYTPGQRFEPHYDDSVRDTVTGLMSEWTLLVYLTGSGEDGLEGGETVFYTGTGRKKEKNAVVVKPERGVGLLHRHGRDCLLHEAREVTKGIKWVLRSDVMALTIEYFFILITGRQRSKFDRYEAVQKCDAAALNRTSDDWVAAFESMLGPVLEEPISLHGGRSALGSFRLADRSTTKARCDAYRKVMHYDPALHLTQRMGNCDIDGGPDYTDHIPSAELHAESKNGGAVVTIFPHAKCARAATGYGAKILDDYLEGLELTSNLNFMCEHAMCIGGRVVPGLNHNSSVACVLPRGIAQG</sequence>
<keyword evidence="4" id="KW-0560">Oxidoreductase</keyword>
<evidence type="ECO:0000256" key="2">
    <source>
        <dbReference type="ARBA" id="ARBA00022723"/>
    </source>
</evidence>
<protein>
    <recommendedName>
        <fullName evidence="7">Fe2OG dioxygenase domain-containing protein</fullName>
    </recommendedName>
</protein>
<comment type="caution">
    <text evidence="8">The sequence shown here is derived from an EMBL/GenBank/DDBJ whole genome shotgun (WGS) entry which is preliminary data.</text>
</comment>
<dbReference type="Gene3D" id="2.60.120.620">
    <property type="entry name" value="q2cbj1_9rhob like domain"/>
    <property type="match status" value="1"/>
</dbReference>
<organism evidence="8 9">
    <name type="scientific">Jimgerdemannia flammicorona</name>
    <dbReference type="NCBI Taxonomy" id="994334"/>
    <lineage>
        <taxon>Eukaryota</taxon>
        <taxon>Fungi</taxon>
        <taxon>Fungi incertae sedis</taxon>
        <taxon>Mucoromycota</taxon>
        <taxon>Mucoromycotina</taxon>
        <taxon>Endogonomycetes</taxon>
        <taxon>Endogonales</taxon>
        <taxon>Endogonaceae</taxon>
        <taxon>Jimgerdemannia</taxon>
    </lineage>
</organism>
<dbReference type="AlphaFoldDB" id="A0A433Q750"/>
<keyword evidence="3" id="KW-0223">Dioxygenase</keyword>
<reference evidence="8 9" key="1">
    <citation type="journal article" date="2018" name="New Phytol.">
        <title>Phylogenomics of Endogonaceae and evolution of mycorrhizas within Mucoromycota.</title>
        <authorList>
            <person name="Chang Y."/>
            <person name="Desiro A."/>
            <person name="Na H."/>
            <person name="Sandor L."/>
            <person name="Lipzen A."/>
            <person name="Clum A."/>
            <person name="Barry K."/>
            <person name="Grigoriev I.V."/>
            <person name="Martin F.M."/>
            <person name="Stajich J.E."/>
            <person name="Smith M.E."/>
            <person name="Bonito G."/>
            <person name="Spatafora J.W."/>
        </authorList>
    </citation>
    <scope>NUCLEOTIDE SEQUENCE [LARGE SCALE GENOMIC DNA]</scope>
    <source>
        <strain evidence="8 9">AD002</strain>
    </source>
</reference>
<dbReference type="PANTHER" id="PTHR10869:SF236">
    <property type="entry name" value="PROLYL 4-HYDROXYLASE ALPHA SUBUNIT DOMAIN-CONTAINING PROTEIN"/>
    <property type="match status" value="1"/>
</dbReference>
<evidence type="ECO:0000313" key="9">
    <source>
        <dbReference type="Proteomes" id="UP000274822"/>
    </source>
</evidence>
<dbReference type="GO" id="GO:0031418">
    <property type="term" value="F:L-ascorbic acid binding"/>
    <property type="evidence" value="ECO:0007669"/>
    <property type="project" value="InterPro"/>
</dbReference>
<dbReference type="InterPro" id="IPR005123">
    <property type="entry name" value="Oxoglu/Fe-dep_dioxygenase_dom"/>
</dbReference>
<feature type="domain" description="Fe2OG dioxygenase" evidence="7">
    <location>
        <begin position="223"/>
        <end position="337"/>
    </location>
</feature>
<keyword evidence="9" id="KW-1185">Reference proteome</keyword>